<dbReference type="EMBL" id="AP024545">
    <property type="protein sequence ID" value="BCT92663.1"/>
    <property type="molecule type" value="Genomic_DNA"/>
</dbReference>
<sequence length="152" mass="16008">MRHPLHPAFVHFPIAAWSFATAADLAGAWIDPSWWTCAGWLHVAGTTTALAAMATGAIEFVKLPADSPAAKFVARHMVFVLLAWFAYATSLVLRVHDSALHAPAAASLATSVAGFVLLCVAGWLGGNLVYRHGVGVRESGIASCPRESGDTQ</sequence>
<gene>
    <name evidence="4" type="ORF">LYSCAS_16870</name>
</gene>
<protein>
    <recommendedName>
        <fullName evidence="3">DUF2231 domain-containing protein</fullName>
    </recommendedName>
</protein>
<evidence type="ECO:0000259" key="3">
    <source>
        <dbReference type="Pfam" id="PF09990"/>
    </source>
</evidence>
<feature type="signal peptide" evidence="2">
    <location>
        <begin position="1"/>
        <end position="22"/>
    </location>
</feature>
<keyword evidence="2" id="KW-0732">Signal</keyword>
<evidence type="ECO:0000313" key="5">
    <source>
        <dbReference type="Proteomes" id="UP000681317"/>
    </source>
</evidence>
<accession>A0ABM7Q5Q0</accession>
<feature type="transmembrane region" description="Helical" evidence="1">
    <location>
        <begin position="38"/>
        <end position="61"/>
    </location>
</feature>
<keyword evidence="1" id="KW-0472">Membrane</keyword>
<name>A0ABM7Q5Q0_9GAMM</name>
<evidence type="ECO:0000256" key="1">
    <source>
        <dbReference type="SAM" id="Phobius"/>
    </source>
</evidence>
<keyword evidence="1" id="KW-1133">Transmembrane helix</keyword>
<dbReference type="Proteomes" id="UP000681317">
    <property type="component" value="Chromosome"/>
</dbReference>
<feature type="chain" id="PRO_5045153760" description="DUF2231 domain-containing protein" evidence="2">
    <location>
        <begin position="23"/>
        <end position="152"/>
    </location>
</feature>
<feature type="transmembrane region" description="Helical" evidence="1">
    <location>
        <begin position="73"/>
        <end position="93"/>
    </location>
</feature>
<feature type="domain" description="DUF2231" evidence="3">
    <location>
        <begin position="2"/>
        <end position="137"/>
    </location>
</feature>
<dbReference type="RefSeq" id="WP_213433490.1">
    <property type="nucleotide sequence ID" value="NZ_AP024545.1"/>
</dbReference>
<organism evidence="4 5">
    <name type="scientific">Noviluteimonas caseinilytica</name>
    <dbReference type="NCBI Taxonomy" id="2675101"/>
    <lineage>
        <taxon>Bacteria</taxon>
        <taxon>Pseudomonadati</taxon>
        <taxon>Pseudomonadota</taxon>
        <taxon>Gammaproteobacteria</taxon>
        <taxon>Lysobacterales</taxon>
        <taxon>Lysobacteraceae</taxon>
        <taxon>Noviluteimonas</taxon>
    </lineage>
</organism>
<reference evidence="4 5" key="1">
    <citation type="submission" date="2021-03" db="EMBL/GenBank/DDBJ databases">
        <title>Complete Genome Sequences of Two Lysobacter Strains Isolated from Sea Water (Lysobacter caseinilyticus) and Soil (Lysobacter helvus) in South Korea.</title>
        <authorList>
            <person name="Watanabe Y."/>
            <person name="Arakawa K."/>
        </authorList>
    </citation>
    <scope>NUCLEOTIDE SEQUENCE [LARGE SCALE GENOMIC DNA]</scope>
    <source>
        <strain evidence="4 5">KVB24</strain>
    </source>
</reference>
<evidence type="ECO:0000313" key="4">
    <source>
        <dbReference type="EMBL" id="BCT92663.1"/>
    </source>
</evidence>
<feature type="transmembrane region" description="Helical" evidence="1">
    <location>
        <begin position="105"/>
        <end position="130"/>
    </location>
</feature>
<keyword evidence="1" id="KW-0812">Transmembrane</keyword>
<dbReference type="Pfam" id="PF09990">
    <property type="entry name" value="DUF2231"/>
    <property type="match status" value="1"/>
</dbReference>
<proteinExistence type="predicted"/>
<evidence type="ECO:0000256" key="2">
    <source>
        <dbReference type="SAM" id="SignalP"/>
    </source>
</evidence>
<dbReference type="InterPro" id="IPR019251">
    <property type="entry name" value="DUF2231_TM"/>
</dbReference>
<keyword evidence="5" id="KW-1185">Reference proteome</keyword>